<feature type="transmembrane region" description="Helical" evidence="2">
    <location>
        <begin position="46"/>
        <end position="68"/>
    </location>
</feature>
<dbReference type="EMBL" id="CP099837">
    <property type="protein sequence ID" value="USY20892.1"/>
    <property type="molecule type" value="Genomic_DNA"/>
</dbReference>
<keyword evidence="2" id="KW-0472">Membrane</keyword>
<keyword evidence="4" id="KW-1185">Reference proteome</keyword>
<evidence type="ECO:0000256" key="2">
    <source>
        <dbReference type="SAM" id="Phobius"/>
    </source>
</evidence>
<evidence type="ECO:0000256" key="1">
    <source>
        <dbReference type="SAM" id="MobiDB-lite"/>
    </source>
</evidence>
<dbReference type="Proteomes" id="UP001055940">
    <property type="component" value="Chromosome"/>
</dbReference>
<proteinExistence type="predicted"/>
<gene>
    <name evidence="3" type="ORF">NE857_04350</name>
</gene>
<evidence type="ECO:0000313" key="4">
    <source>
        <dbReference type="Proteomes" id="UP001055940"/>
    </source>
</evidence>
<feature type="compositionally biased region" description="Pro residues" evidence="1">
    <location>
        <begin position="1"/>
        <end position="12"/>
    </location>
</feature>
<sequence length="303" mass="32198">MSQPPPPQPPHGPQHSSGPQHFPSGPHRSPYGPPAPPESLSTGAKIALGGAAAGTVLLVLILIGYFVWVRPGGTSVVAEPPPSPSGAVEPEGEEEPQDGPQDPPGDRDGDEDAPQDPGTPPEFADFEVQEFSGSGRTTVEIETDEEPRILSISNKGAGGISVWSVDSEAETQWELIRRGGGYEGRLLLAPPSLIDDYDALLIHADGDWEISLEPLSAADHWEATETEYGGSGDDVVQLLWSPDNFSTLDVTHTGSGNFSLRSYDNTATSSLVNEIGDYEGQMTLTPRTVLIEVQSQGSWTITR</sequence>
<reference evidence="3" key="1">
    <citation type="submission" date="2022-06" db="EMBL/GenBank/DDBJ databases">
        <authorList>
            <person name="Ping M."/>
        </authorList>
    </citation>
    <scope>NUCLEOTIDE SEQUENCE</scope>
    <source>
        <strain evidence="3">JCM11759T</strain>
    </source>
</reference>
<dbReference type="RefSeq" id="WP_254419917.1">
    <property type="nucleotide sequence ID" value="NZ_BAAAJB010000049.1"/>
</dbReference>
<evidence type="ECO:0000313" key="3">
    <source>
        <dbReference type="EMBL" id="USY20892.1"/>
    </source>
</evidence>
<feature type="region of interest" description="Disordered" evidence="1">
    <location>
        <begin position="1"/>
        <end position="39"/>
    </location>
</feature>
<keyword evidence="2" id="KW-0812">Transmembrane</keyword>
<keyword evidence="2" id="KW-1133">Transmembrane helix</keyword>
<name>A0ABY5DCN4_9ACTN</name>
<protein>
    <submittedName>
        <fullName evidence="3">Uncharacterized protein</fullName>
    </submittedName>
</protein>
<organism evidence="3 4">
    <name type="scientific">Nocardiopsis exhalans</name>
    <dbReference type="NCBI Taxonomy" id="163604"/>
    <lineage>
        <taxon>Bacteria</taxon>
        <taxon>Bacillati</taxon>
        <taxon>Actinomycetota</taxon>
        <taxon>Actinomycetes</taxon>
        <taxon>Streptosporangiales</taxon>
        <taxon>Nocardiopsidaceae</taxon>
        <taxon>Nocardiopsis</taxon>
    </lineage>
</organism>
<feature type="region of interest" description="Disordered" evidence="1">
    <location>
        <begin position="75"/>
        <end position="124"/>
    </location>
</feature>
<accession>A0ABY5DCN4</accession>